<evidence type="ECO:0000313" key="2">
    <source>
        <dbReference type="Proteomes" id="UP000187203"/>
    </source>
</evidence>
<evidence type="ECO:0000313" key="1">
    <source>
        <dbReference type="EMBL" id="OMO87015.1"/>
    </source>
</evidence>
<comment type="caution">
    <text evidence="1">The sequence shown here is derived from an EMBL/GenBank/DDBJ whole genome shotgun (WGS) entry which is preliminary data.</text>
</comment>
<gene>
    <name evidence="1" type="ORF">COLO4_20826</name>
</gene>
<name>A0A1R3IWR8_9ROSI</name>
<dbReference type="AlphaFoldDB" id="A0A1R3IWR8"/>
<dbReference type="Proteomes" id="UP000187203">
    <property type="component" value="Unassembled WGS sequence"/>
</dbReference>
<accession>A0A1R3IWR8</accession>
<organism evidence="1 2">
    <name type="scientific">Corchorus olitorius</name>
    <dbReference type="NCBI Taxonomy" id="93759"/>
    <lineage>
        <taxon>Eukaryota</taxon>
        <taxon>Viridiplantae</taxon>
        <taxon>Streptophyta</taxon>
        <taxon>Embryophyta</taxon>
        <taxon>Tracheophyta</taxon>
        <taxon>Spermatophyta</taxon>
        <taxon>Magnoliopsida</taxon>
        <taxon>eudicotyledons</taxon>
        <taxon>Gunneridae</taxon>
        <taxon>Pentapetalae</taxon>
        <taxon>rosids</taxon>
        <taxon>malvids</taxon>
        <taxon>Malvales</taxon>
        <taxon>Malvaceae</taxon>
        <taxon>Grewioideae</taxon>
        <taxon>Apeibeae</taxon>
        <taxon>Corchorus</taxon>
    </lineage>
</organism>
<sequence>AMKKRRRFGYGNSRHLQEIFRFFRFTVLVLLALIAPVKENSQAHSSTFESR</sequence>
<dbReference type="EMBL" id="AWUE01017447">
    <property type="protein sequence ID" value="OMO87015.1"/>
    <property type="molecule type" value="Genomic_DNA"/>
</dbReference>
<reference evidence="2" key="1">
    <citation type="submission" date="2013-09" db="EMBL/GenBank/DDBJ databases">
        <title>Corchorus olitorius genome sequencing.</title>
        <authorList>
            <person name="Alam M."/>
            <person name="Haque M.S."/>
            <person name="Islam M.S."/>
            <person name="Emdad E.M."/>
            <person name="Islam M.M."/>
            <person name="Ahmed B."/>
            <person name="Halim A."/>
            <person name="Hossen Q.M.M."/>
            <person name="Hossain M.Z."/>
            <person name="Ahmed R."/>
            <person name="Khan M.M."/>
            <person name="Islam R."/>
            <person name="Rashid M.M."/>
            <person name="Khan S.A."/>
            <person name="Rahman M.S."/>
            <person name="Alam M."/>
            <person name="Yahiya A.S."/>
            <person name="Khan M.S."/>
            <person name="Azam M.S."/>
            <person name="Haque T."/>
            <person name="Lashkar M.Z.H."/>
            <person name="Akhand A.I."/>
            <person name="Morshed G."/>
            <person name="Roy S."/>
            <person name="Uddin K.S."/>
            <person name="Rabeya T."/>
            <person name="Hossain A.S."/>
            <person name="Chowdhury A."/>
            <person name="Snigdha A.R."/>
            <person name="Mortoza M.S."/>
            <person name="Matin S.A."/>
            <person name="Hoque S.M.E."/>
            <person name="Islam M.K."/>
            <person name="Roy D.K."/>
            <person name="Haider R."/>
            <person name="Moosa M.M."/>
            <person name="Elias S.M."/>
            <person name="Hasan A.M."/>
            <person name="Jahan S."/>
            <person name="Shafiuddin M."/>
            <person name="Mahmood N."/>
            <person name="Shommy N.S."/>
        </authorList>
    </citation>
    <scope>NUCLEOTIDE SEQUENCE [LARGE SCALE GENOMIC DNA]</scope>
    <source>
        <strain evidence="2">cv. O-4</strain>
    </source>
</reference>
<proteinExistence type="predicted"/>
<keyword evidence="2" id="KW-1185">Reference proteome</keyword>
<feature type="non-terminal residue" evidence="1">
    <location>
        <position position="1"/>
    </location>
</feature>
<protein>
    <submittedName>
        <fullName evidence="1">Uncharacterized protein</fullName>
    </submittedName>
</protein>